<evidence type="ECO:0000313" key="1">
    <source>
        <dbReference type="EMBL" id="CCQ59423.1"/>
    </source>
</evidence>
<reference evidence="1 2" key="1">
    <citation type="submission" date="2013-01" db="EMBL/GenBank/DDBJ databases">
        <authorList>
            <person name="Bench S."/>
        </authorList>
    </citation>
    <scope>NUCLEOTIDE SEQUENCE [LARGE SCALE GENOMIC DNA]</scope>
    <source>
        <strain evidence="1 2">WH 0005</strain>
    </source>
</reference>
<evidence type="ECO:0000313" key="2">
    <source>
        <dbReference type="Proteomes" id="UP000017981"/>
    </source>
</evidence>
<dbReference type="EMBL" id="CAQL01001226">
    <property type="protein sequence ID" value="CCQ59423.1"/>
    <property type="molecule type" value="Genomic_DNA"/>
</dbReference>
<dbReference type="Proteomes" id="UP000017981">
    <property type="component" value="Unassembled WGS sequence"/>
</dbReference>
<reference evidence="1 2" key="2">
    <citation type="submission" date="2013-09" db="EMBL/GenBank/DDBJ databases">
        <title>Whole genome comparison of six Crocosphaera watsonii strains with differing phenotypes.</title>
        <authorList>
            <person name="Bench S.R."/>
            <person name="Heller P."/>
            <person name="Frank I."/>
            <person name="Arciniega M."/>
            <person name="Shilova I.N."/>
            <person name="Zehr J.P."/>
        </authorList>
    </citation>
    <scope>NUCLEOTIDE SEQUENCE [LARGE SCALE GENOMIC DNA]</scope>
    <source>
        <strain evidence="1 2">WH 0005</strain>
    </source>
</reference>
<protein>
    <submittedName>
        <fullName evidence="1">Uncharacterized protein</fullName>
    </submittedName>
</protein>
<organism evidence="1 2">
    <name type="scientific">Crocosphaera watsonii WH 0005</name>
    <dbReference type="NCBI Taxonomy" id="423472"/>
    <lineage>
        <taxon>Bacteria</taxon>
        <taxon>Bacillati</taxon>
        <taxon>Cyanobacteriota</taxon>
        <taxon>Cyanophyceae</taxon>
        <taxon>Oscillatoriophycideae</taxon>
        <taxon>Chroococcales</taxon>
        <taxon>Aphanothecaceae</taxon>
        <taxon>Crocosphaera</taxon>
    </lineage>
</organism>
<proteinExistence type="predicted"/>
<name>T2J2D5_CROWT</name>
<dbReference type="AlphaFoldDB" id="T2J2D5"/>
<sequence>MIRFDKSIRNAPGKIKVSNNLRGNNIVMTRQNNSLGAGKGYFSCVF</sequence>
<gene>
    <name evidence="1" type="ORF">CWATWH0005_742</name>
</gene>
<comment type="caution">
    <text evidence="1">The sequence shown here is derived from an EMBL/GenBank/DDBJ whole genome shotgun (WGS) entry which is preliminary data.</text>
</comment>
<accession>T2J2D5</accession>